<dbReference type="EMBL" id="CAJOBA010000259">
    <property type="protein sequence ID" value="CAF3517926.1"/>
    <property type="molecule type" value="Genomic_DNA"/>
</dbReference>
<dbReference type="OrthoDB" id="10036029at2759"/>
<organism evidence="3 7">
    <name type="scientific">Didymodactylos carnosus</name>
    <dbReference type="NCBI Taxonomy" id="1234261"/>
    <lineage>
        <taxon>Eukaryota</taxon>
        <taxon>Metazoa</taxon>
        <taxon>Spiralia</taxon>
        <taxon>Gnathifera</taxon>
        <taxon>Rotifera</taxon>
        <taxon>Eurotatoria</taxon>
        <taxon>Bdelloidea</taxon>
        <taxon>Philodinida</taxon>
        <taxon>Philodinidae</taxon>
        <taxon>Didymodactylos</taxon>
    </lineage>
</organism>
<keyword evidence="7" id="KW-1185">Reference proteome</keyword>
<dbReference type="Pfam" id="PF13290">
    <property type="entry name" value="CHB_HEX_C_1"/>
    <property type="match status" value="1"/>
</dbReference>
<gene>
    <name evidence="3" type="ORF">GPM918_LOCUS8</name>
    <name evidence="4" type="ORF">OVA965_LOCUS1412</name>
    <name evidence="5" type="ORF">SRO942_LOCUS8</name>
    <name evidence="6" type="ORF">TMI583_LOCUS1413</name>
</gene>
<evidence type="ECO:0000313" key="3">
    <source>
        <dbReference type="EMBL" id="CAF0736434.1"/>
    </source>
</evidence>
<feature type="compositionally biased region" description="Basic and acidic residues" evidence="1">
    <location>
        <begin position="1160"/>
        <end position="1175"/>
    </location>
</feature>
<evidence type="ECO:0000256" key="1">
    <source>
        <dbReference type="SAM" id="MobiDB-lite"/>
    </source>
</evidence>
<evidence type="ECO:0000313" key="4">
    <source>
        <dbReference type="EMBL" id="CAF0740546.1"/>
    </source>
</evidence>
<feature type="region of interest" description="Disordered" evidence="1">
    <location>
        <begin position="1148"/>
        <end position="1253"/>
    </location>
</feature>
<comment type="caution">
    <text evidence="3">The sequence shown here is derived from an EMBL/GenBank/DDBJ whole genome shotgun (WGS) entry which is preliminary data.</text>
</comment>
<accession>A0A813NH73</accession>
<feature type="compositionally biased region" description="Acidic residues" evidence="1">
    <location>
        <begin position="1244"/>
        <end position="1253"/>
    </location>
</feature>
<protein>
    <recommendedName>
        <fullName evidence="2">GH29D-like beta-sandwich domain-containing protein</fullName>
    </recommendedName>
</protein>
<evidence type="ECO:0000259" key="2">
    <source>
        <dbReference type="Pfam" id="PF13290"/>
    </source>
</evidence>
<dbReference type="EMBL" id="CAJOBC010000001">
    <property type="protein sequence ID" value="CAF3514354.1"/>
    <property type="molecule type" value="Genomic_DNA"/>
</dbReference>
<sequence length="1253" mass="144464">MNGIKNDHQNVHLVQSSHGTDTSDKPQQIDISDGKFQQPITVETGDSVEFVVNADAKQYDVIQVYRDRSDFYRVPNGIELRNISKDQTGPVSLSFDLTNDEKGREIYFYIGLSADNTKTDPRQKYLQNTCENNKINIKPVDAKFSYLDTEDNRKVYLRKNDILEIDWIKAKGAYRIEEKKYCPVSGGLYTISDTSSQTQKTAQRATFKKQIDQLGISYFIRVDEHKAVKDILVCIVENSYRYKYVRLTDDNNELKPIVIDQDDWIIWEWDTKKKQSIKQIDPYKLDDKNQHIELKSDGHFFWPFEPNKRGILYHQFTEPGVYSYKDASNNIGTIIVEARTIIYSLPLLEGQLVHKVSTNHMIQFNWTAKQRVQDFAITLDSSSSVIRETHGGLAGVFDCVHHKCQRVEPLFRQHFFNYETFLMNIPAHGLYNFKYSTSSDEELISVVVENAIDNHRVRYNADGFDISTVFINRLDHFWFEWDIATLKQLHQTDEYGNKLNNGFSLKPIENGSRCLMKQFEKIGVYYFSNIDDDYDKTKQTTTSGKSHPPLAIIVLPEIKFHYKTIQQHLFDPQPMVTKLNDFVIWEFLEPIQHNVIQLMQTENIQDLASCHDRAERGQSRQCLAMECVDTGIYYFANPDFEKVVSWDQDRLISVVVIDPPFTETCFYVTDTKFIPNVLHIAQIKSNKFQESATVFVYSESAIKNYKKRLQEPKVVGELPGASQHGDEVRLECPNRSATIYYTLNGSIPTIQNNNVMMYNNATHILLEEGGLHIIRAYAIEDQKLASTVMTTSPTFVMENEQLNHAKTIWNNCKISLTASLALPNKVYGEIHIEPEVCDLIDHYELYVDDVAQKIDLNPHELNFSAEGFAGGEQYEIHIVAYPKGELANEQPIVSNKRGFEIKREINGGAPLISLAVSDQPSTIFLMWAHIGDHASEYTVYVDDIATKQLVEKDFNDFFGIQFLGAGQKKKYILHVEAKIRDSNQILKSNIITVNPPLEMSLREQITDRYFAYISVNAEKPPPDMHLENRCDLLSPASKQENRITAVSYPPSTNIIHQNNISISSSNIVNPSTSQNTNNDNKKMETFSEQTKDRAKILFEKLTTAIIERKNSHRNNYTEITMSDKSNETKNVYSSKCRCLPHESFPGVEHYKHSSNKLKHNQQDHRQYSPVKKDLEQTEPLSYSKPVHNQQRFSFSNQRRESQTASNNEYTKRLKQHNKDDTTREDPFTDKRPPIPQHHSTVETNVDDYFNDAA</sequence>
<dbReference type="InterPro" id="IPR059177">
    <property type="entry name" value="GH29D-like_dom"/>
</dbReference>
<name>A0A813NH73_9BILA</name>
<dbReference type="Proteomes" id="UP000677228">
    <property type="component" value="Unassembled WGS sequence"/>
</dbReference>
<evidence type="ECO:0000313" key="5">
    <source>
        <dbReference type="EMBL" id="CAF3514354.1"/>
    </source>
</evidence>
<reference evidence="3" key="1">
    <citation type="submission" date="2021-02" db="EMBL/GenBank/DDBJ databases">
        <authorList>
            <person name="Nowell W R."/>
        </authorList>
    </citation>
    <scope>NUCLEOTIDE SEQUENCE</scope>
</reference>
<evidence type="ECO:0000313" key="6">
    <source>
        <dbReference type="EMBL" id="CAF3517926.1"/>
    </source>
</evidence>
<dbReference type="Proteomes" id="UP000663829">
    <property type="component" value="Unassembled WGS sequence"/>
</dbReference>
<dbReference type="Proteomes" id="UP000682733">
    <property type="component" value="Unassembled WGS sequence"/>
</dbReference>
<feature type="compositionally biased region" description="Polar residues" evidence="1">
    <location>
        <begin position="1186"/>
        <end position="1208"/>
    </location>
</feature>
<dbReference type="EMBL" id="CAJNOQ010000001">
    <property type="protein sequence ID" value="CAF0736434.1"/>
    <property type="molecule type" value="Genomic_DNA"/>
</dbReference>
<dbReference type="AlphaFoldDB" id="A0A813NH73"/>
<feature type="compositionally biased region" description="Basic and acidic residues" evidence="1">
    <location>
        <begin position="1216"/>
        <end position="1232"/>
    </location>
</feature>
<dbReference type="EMBL" id="CAJNOK010000259">
    <property type="protein sequence ID" value="CAF0740546.1"/>
    <property type="molecule type" value="Genomic_DNA"/>
</dbReference>
<proteinExistence type="predicted"/>
<dbReference type="Proteomes" id="UP000681722">
    <property type="component" value="Unassembled WGS sequence"/>
</dbReference>
<evidence type="ECO:0000313" key="7">
    <source>
        <dbReference type="Proteomes" id="UP000663829"/>
    </source>
</evidence>
<feature type="domain" description="GH29D-like beta-sandwich" evidence="2">
    <location>
        <begin position="720"/>
        <end position="789"/>
    </location>
</feature>